<dbReference type="SUPFAM" id="SSF51011">
    <property type="entry name" value="Glycosyl hydrolase domain"/>
    <property type="match status" value="1"/>
</dbReference>
<evidence type="ECO:0000256" key="3">
    <source>
        <dbReference type="ARBA" id="ARBA00023295"/>
    </source>
</evidence>
<evidence type="ECO:0000259" key="6">
    <source>
        <dbReference type="Pfam" id="PF21365"/>
    </source>
</evidence>
<dbReference type="PANTHER" id="PTHR43053">
    <property type="entry name" value="GLYCOSIDASE FAMILY 31"/>
    <property type="match status" value="1"/>
</dbReference>
<dbReference type="AlphaFoldDB" id="A0A7W5JSC6"/>
<evidence type="ECO:0000256" key="4">
    <source>
        <dbReference type="RuleBase" id="RU361185"/>
    </source>
</evidence>
<comment type="similarity">
    <text evidence="1 4">Belongs to the glycosyl hydrolase 31 family.</text>
</comment>
<dbReference type="InterPro" id="IPR013780">
    <property type="entry name" value="Glyco_hydro_b"/>
</dbReference>
<dbReference type="InterPro" id="IPR017853">
    <property type="entry name" value="GH"/>
</dbReference>
<dbReference type="Proteomes" id="UP000565572">
    <property type="component" value="Unassembled WGS sequence"/>
</dbReference>
<gene>
    <name evidence="7" type="ORF">FHX39_000415</name>
</gene>
<dbReference type="RefSeq" id="WP_332836625.1">
    <property type="nucleotide sequence ID" value="NZ_JACHZG010000001.1"/>
</dbReference>
<comment type="caution">
    <text evidence="7">The sequence shown here is derived from an EMBL/GenBank/DDBJ whole genome shotgun (WGS) entry which is preliminary data.</text>
</comment>
<keyword evidence="8" id="KW-1185">Reference proteome</keyword>
<feature type="domain" description="Glycosyl hydrolase family 31 C-terminal" evidence="6">
    <location>
        <begin position="446"/>
        <end position="521"/>
    </location>
</feature>
<dbReference type="InterPro" id="IPR000322">
    <property type="entry name" value="Glyco_hydro_31_TIM"/>
</dbReference>
<keyword evidence="2 4" id="KW-0378">Hydrolase</keyword>
<accession>A0A7W5JSC6</accession>
<feature type="domain" description="Glycoside hydrolase family 31 TIM barrel" evidence="5">
    <location>
        <begin position="144"/>
        <end position="435"/>
    </location>
</feature>
<sequence length="525" mass="57075">MRIDLEPDEWWWGGAVADGTLMPFGAAPHRRDLATNAGLVGDPTAGANQSAPLLVSSHGRYVWSDEPFTFAFDGEGGLEVEGDVALRQAQGALGGAQGAEERAQGTLGDAFRAAARDHFPASGTTPAELMFTAPQYNTWIEMPYAPTQEGVLAYAQGVLDAGFPPGLLMIDDRWSEDYGDWRFDPTRFADPAAMITQLHAWGFAVMLWVVPFVSPDSENSRTAATRGWLVREPDGRPAVREWWNGFSTVLDLTNPDAVGWLRRELDALRTTYGVDGCKLDAGDLRDYRPTDVTYAGTGPGTPTKQSEAWARLAAEYPYNELRACWKAGGQPLAQRLHDKPPTWGADGLGSLIPEVLAQGLIGHPYGCPDMVGGGELGGFLGGDPLDAELFVRWAQCSVLMPMVQFSLAPWRVLDAEHLAAVTEAVALRQRLLPELLALVEHASRAGEPVLRPLAYHHPGFEQVRDEFLLGEDLLVAPVLEPGVARQHVTFPPGRWVADDGAVVEGSAERDVPVDLSSLPWWRRAA</sequence>
<dbReference type="GO" id="GO:0004553">
    <property type="term" value="F:hydrolase activity, hydrolyzing O-glycosyl compounds"/>
    <property type="evidence" value="ECO:0007669"/>
    <property type="project" value="InterPro"/>
</dbReference>
<organism evidence="7 8">
    <name type="scientific">Microlunatus antarcticus</name>
    <dbReference type="NCBI Taxonomy" id="53388"/>
    <lineage>
        <taxon>Bacteria</taxon>
        <taxon>Bacillati</taxon>
        <taxon>Actinomycetota</taxon>
        <taxon>Actinomycetes</taxon>
        <taxon>Propionibacteriales</taxon>
        <taxon>Propionibacteriaceae</taxon>
        <taxon>Microlunatus</taxon>
    </lineage>
</organism>
<evidence type="ECO:0000313" key="7">
    <source>
        <dbReference type="EMBL" id="MBB3325471.1"/>
    </source>
</evidence>
<dbReference type="EMBL" id="JACHZG010000001">
    <property type="protein sequence ID" value="MBB3325471.1"/>
    <property type="molecule type" value="Genomic_DNA"/>
</dbReference>
<keyword evidence="3 4" id="KW-0326">Glycosidase</keyword>
<proteinExistence type="inferred from homology"/>
<evidence type="ECO:0000256" key="2">
    <source>
        <dbReference type="ARBA" id="ARBA00022801"/>
    </source>
</evidence>
<evidence type="ECO:0000256" key="1">
    <source>
        <dbReference type="ARBA" id="ARBA00007806"/>
    </source>
</evidence>
<dbReference type="GO" id="GO:0005975">
    <property type="term" value="P:carbohydrate metabolic process"/>
    <property type="evidence" value="ECO:0007669"/>
    <property type="project" value="InterPro"/>
</dbReference>
<name>A0A7W5JSC6_9ACTN</name>
<reference evidence="7 8" key="1">
    <citation type="submission" date="2020-08" db="EMBL/GenBank/DDBJ databases">
        <title>Sequencing the genomes of 1000 actinobacteria strains.</title>
        <authorList>
            <person name="Klenk H.-P."/>
        </authorList>
    </citation>
    <scope>NUCLEOTIDE SEQUENCE [LARGE SCALE GENOMIC DNA]</scope>
    <source>
        <strain evidence="7 8">DSM 11053</strain>
    </source>
</reference>
<dbReference type="CDD" id="cd06592">
    <property type="entry name" value="GH31_NET37"/>
    <property type="match status" value="1"/>
</dbReference>
<dbReference type="Gene3D" id="2.60.40.1180">
    <property type="entry name" value="Golgi alpha-mannosidase II"/>
    <property type="match status" value="1"/>
</dbReference>
<dbReference type="SUPFAM" id="SSF51445">
    <property type="entry name" value="(Trans)glycosidases"/>
    <property type="match status" value="1"/>
</dbReference>
<dbReference type="InterPro" id="IPR048395">
    <property type="entry name" value="Glyco_hydro_31_C"/>
</dbReference>
<evidence type="ECO:0000313" key="8">
    <source>
        <dbReference type="Proteomes" id="UP000565572"/>
    </source>
</evidence>
<dbReference type="PANTHER" id="PTHR43053:SF4">
    <property type="entry name" value="MYOGENESIS-REGULATING GLYCOSIDASE"/>
    <property type="match status" value="1"/>
</dbReference>
<dbReference type="Pfam" id="PF01055">
    <property type="entry name" value="Glyco_hydro_31_2nd"/>
    <property type="match status" value="1"/>
</dbReference>
<dbReference type="Gene3D" id="3.20.20.80">
    <property type="entry name" value="Glycosidases"/>
    <property type="match status" value="1"/>
</dbReference>
<protein>
    <submittedName>
        <fullName evidence="7">Alpha-glucosidase (Family GH31 glycosyl hydrolase)</fullName>
    </submittedName>
</protein>
<evidence type="ECO:0000259" key="5">
    <source>
        <dbReference type="Pfam" id="PF01055"/>
    </source>
</evidence>
<dbReference type="Pfam" id="PF21365">
    <property type="entry name" value="Glyco_hydro_31_3rd"/>
    <property type="match status" value="1"/>
</dbReference>
<dbReference type="InterPro" id="IPR050985">
    <property type="entry name" value="Alpha-glycosidase_related"/>
</dbReference>